<organism evidence="1">
    <name type="scientific">marine metagenome</name>
    <dbReference type="NCBI Taxonomy" id="408172"/>
    <lineage>
        <taxon>unclassified sequences</taxon>
        <taxon>metagenomes</taxon>
        <taxon>ecological metagenomes</taxon>
    </lineage>
</organism>
<dbReference type="Gene3D" id="3.30.70.920">
    <property type="match status" value="1"/>
</dbReference>
<evidence type="ECO:0000313" key="1">
    <source>
        <dbReference type="EMBL" id="SUZ52058.1"/>
    </source>
</evidence>
<accession>A0A381NE24</accession>
<feature type="non-terminal residue" evidence="1">
    <location>
        <position position="1"/>
    </location>
</feature>
<dbReference type="EMBL" id="UINC01000255">
    <property type="protein sequence ID" value="SUZ52058.1"/>
    <property type="molecule type" value="Genomic_DNA"/>
</dbReference>
<sequence length="35" mass="3966">VVDLEADTQENITAILRHKIRPIKGITNTVTCIWC</sequence>
<reference evidence="1" key="1">
    <citation type="submission" date="2018-05" db="EMBL/GenBank/DDBJ databases">
        <authorList>
            <person name="Lanie J.A."/>
            <person name="Ng W.-L."/>
            <person name="Kazmierczak K.M."/>
            <person name="Andrzejewski T.M."/>
            <person name="Davidsen T.M."/>
            <person name="Wayne K.J."/>
            <person name="Tettelin H."/>
            <person name="Glass J.I."/>
            <person name="Rusch D."/>
            <person name="Podicherti R."/>
            <person name="Tsui H.-C.T."/>
            <person name="Winkler M.E."/>
        </authorList>
    </citation>
    <scope>NUCLEOTIDE SEQUENCE</scope>
</reference>
<evidence type="ECO:0008006" key="2">
    <source>
        <dbReference type="Google" id="ProtNLM"/>
    </source>
</evidence>
<protein>
    <recommendedName>
        <fullName evidence="2">Transcription regulator AsnC/Lrp ligand binding domain-containing protein</fullName>
    </recommendedName>
</protein>
<proteinExistence type="predicted"/>
<name>A0A381NE24_9ZZZZ</name>
<dbReference type="AlphaFoldDB" id="A0A381NE24"/>
<gene>
    <name evidence="1" type="ORF">METZ01_LOCUS4912</name>
</gene>